<keyword evidence="2 4" id="KW-0808">Transferase</keyword>
<dbReference type="Pfam" id="PF13579">
    <property type="entry name" value="Glyco_trans_4_4"/>
    <property type="match status" value="1"/>
</dbReference>
<keyword evidence="1" id="KW-0328">Glycosyltransferase</keyword>
<dbReference type="EMBL" id="VDUZ01000076">
    <property type="protein sequence ID" value="TXL69616.1"/>
    <property type="molecule type" value="Genomic_DNA"/>
</dbReference>
<dbReference type="Proteomes" id="UP000321638">
    <property type="component" value="Unassembled WGS sequence"/>
</dbReference>
<gene>
    <name evidence="4" type="ORF">FHP25_38130</name>
</gene>
<dbReference type="AlphaFoldDB" id="A0A5C8P9G5"/>
<reference evidence="4 5" key="1">
    <citation type="submission" date="2019-06" db="EMBL/GenBank/DDBJ databases">
        <title>New taxonomy in bacterial strain CC-CFT640, isolated from vineyard.</title>
        <authorList>
            <person name="Lin S.-Y."/>
            <person name="Tsai C.-F."/>
            <person name="Young C.-C."/>
        </authorList>
    </citation>
    <scope>NUCLEOTIDE SEQUENCE [LARGE SCALE GENOMIC DNA]</scope>
    <source>
        <strain evidence="4 5">CC-CFT640</strain>
    </source>
</reference>
<dbReference type="PANTHER" id="PTHR12526:SF510">
    <property type="entry name" value="D-INOSITOL 3-PHOSPHATE GLYCOSYLTRANSFERASE"/>
    <property type="match status" value="1"/>
</dbReference>
<sequence length="401" mass="44083">MRILLHDNSGHPFQVQLARELARRGHQVRHLFSAVFQTPHGALERQPGDPDTFEVAAIDPGEPFAKYSYIKRLRQERRYGALLRQELAAFAPDVALMSNTPPDSLVAPQRWCRAQGVGFVFWVQDIYAEAVARILGQRLGPLGKPVAWHYRRLEGGLLRRSNQVVPITDDFGPLLQAWGVAADRITVIENWSPLDELPLRSKDNAFARQHGLHDKTVLLYSGTLGLKHNPGLLLAIAEAHRDNPSVAVVVVSEGLGASWLAERKVESGLDNLMLLPFQPFDRLPEVLGAADVLLAILEPEAGIYSVPSKVLTYLCAGKPLLTAMPGENLAARTIQRQEAGMVVAPADTEGFVAAARTLIADPTRRATLGGNGRAYAERTFDVRRIAERFEAVLKAAHGGHR</sequence>
<keyword evidence="5" id="KW-1185">Reference proteome</keyword>
<comment type="caution">
    <text evidence="4">The sequence shown here is derived from an EMBL/GenBank/DDBJ whole genome shotgun (WGS) entry which is preliminary data.</text>
</comment>
<evidence type="ECO:0000313" key="4">
    <source>
        <dbReference type="EMBL" id="TXL69616.1"/>
    </source>
</evidence>
<accession>A0A5C8P9G5</accession>
<dbReference type="PANTHER" id="PTHR12526">
    <property type="entry name" value="GLYCOSYLTRANSFERASE"/>
    <property type="match status" value="1"/>
</dbReference>
<proteinExistence type="predicted"/>
<dbReference type="CDD" id="cd03794">
    <property type="entry name" value="GT4_WbuB-like"/>
    <property type="match status" value="1"/>
</dbReference>
<evidence type="ECO:0000256" key="2">
    <source>
        <dbReference type="ARBA" id="ARBA00022679"/>
    </source>
</evidence>
<dbReference type="OrthoDB" id="3180470at2"/>
<organism evidence="4 5">
    <name type="scientific">Vineibacter terrae</name>
    <dbReference type="NCBI Taxonomy" id="2586908"/>
    <lineage>
        <taxon>Bacteria</taxon>
        <taxon>Pseudomonadati</taxon>
        <taxon>Pseudomonadota</taxon>
        <taxon>Alphaproteobacteria</taxon>
        <taxon>Hyphomicrobiales</taxon>
        <taxon>Vineibacter</taxon>
    </lineage>
</organism>
<feature type="domain" description="Glycosyltransferase subfamily 4-like N-terminal" evidence="3">
    <location>
        <begin position="16"/>
        <end position="191"/>
    </location>
</feature>
<dbReference type="RefSeq" id="WP_147852263.1">
    <property type="nucleotide sequence ID" value="NZ_VDUZ01000076.1"/>
</dbReference>
<evidence type="ECO:0000256" key="1">
    <source>
        <dbReference type="ARBA" id="ARBA00022676"/>
    </source>
</evidence>
<dbReference type="Gene3D" id="3.40.50.2000">
    <property type="entry name" value="Glycogen Phosphorylase B"/>
    <property type="match status" value="2"/>
</dbReference>
<name>A0A5C8P9G5_9HYPH</name>
<evidence type="ECO:0000259" key="3">
    <source>
        <dbReference type="Pfam" id="PF13579"/>
    </source>
</evidence>
<dbReference type="InterPro" id="IPR028098">
    <property type="entry name" value="Glyco_trans_4-like_N"/>
</dbReference>
<dbReference type="SUPFAM" id="SSF53756">
    <property type="entry name" value="UDP-Glycosyltransferase/glycogen phosphorylase"/>
    <property type="match status" value="1"/>
</dbReference>
<evidence type="ECO:0000313" key="5">
    <source>
        <dbReference type="Proteomes" id="UP000321638"/>
    </source>
</evidence>
<dbReference type="GO" id="GO:0016757">
    <property type="term" value="F:glycosyltransferase activity"/>
    <property type="evidence" value="ECO:0007669"/>
    <property type="project" value="UniProtKB-KW"/>
</dbReference>
<dbReference type="Pfam" id="PF13692">
    <property type="entry name" value="Glyco_trans_1_4"/>
    <property type="match status" value="1"/>
</dbReference>
<protein>
    <submittedName>
        <fullName evidence="4">Glycosyltransferase family 4 protein</fullName>
    </submittedName>
</protein>